<dbReference type="eggNOG" id="ENOG502QSMG">
    <property type="taxonomic scope" value="Eukaryota"/>
</dbReference>
<dbReference type="InterPro" id="IPR012337">
    <property type="entry name" value="RNaseH-like_sf"/>
</dbReference>
<dbReference type="InterPro" id="IPR036397">
    <property type="entry name" value="RNaseH_sf"/>
</dbReference>
<dbReference type="OMA" id="NEDSICH"/>
<dbReference type="PANTHER" id="PTHR46791:SF5">
    <property type="entry name" value="CLR5 DOMAIN-CONTAINING PROTEIN-RELATED"/>
    <property type="match status" value="1"/>
</dbReference>
<dbReference type="PROSITE" id="PS50994">
    <property type="entry name" value="INTEGRASE"/>
    <property type="match status" value="1"/>
</dbReference>
<gene>
    <name evidence="2" type="primary">109583483</name>
</gene>
<dbReference type="InterPro" id="IPR058913">
    <property type="entry name" value="Integrase_dom_put"/>
</dbReference>
<proteinExistence type="predicted"/>
<dbReference type="SUPFAM" id="SSF53098">
    <property type="entry name" value="Ribonuclease H-like"/>
    <property type="match status" value="1"/>
</dbReference>
<accession>A0A1X7UGL5</accession>
<dbReference type="InParanoid" id="A0A1X7UGL5"/>
<keyword evidence="3" id="KW-1185">Reference proteome</keyword>
<dbReference type="EnsemblMetazoa" id="Aqu2.1.26790_001">
    <property type="protein sequence ID" value="Aqu2.1.26790_001"/>
    <property type="gene ID" value="Aqu2.1.26790"/>
</dbReference>
<reference evidence="3" key="1">
    <citation type="journal article" date="2010" name="Nature">
        <title>The Amphimedon queenslandica genome and the evolution of animal complexity.</title>
        <authorList>
            <person name="Srivastava M."/>
            <person name="Simakov O."/>
            <person name="Chapman J."/>
            <person name="Fahey B."/>
            <person name="Gauthier M.E."/>
            <person name="Mitros T."/>
            <person name="Richards G.S."/>
            <person name="Conaco C."/>
            <person name="Dacre M."/>
            <person name="Hellsten U."/>
            <person name="Larroux C."/>
            <person name="Putnam N.H."/>
            <person name="Stanke M."/>
            <person name="Adamska M."/>
            <person name="Darling A."/>
            <person name="Degnan S.M."/>
            <person name="Oakley T.H."/>
            <person name="Plachetzki D.C."/>
            <person name="Zhai Y."/>
            <person name="Adamski M."/>
            <person name="Calcino A."/>
            <person name="Cummins S.F."/>
            <person name="Goodstein D.M."/>
            <person name="Harris C."/>
            <person name="Jackson D.J."/>
            <person name="Leys S.P."/>
            <person name="Shu S."/>
            <person name="Woodcroft B.J."/>
            <person name="Vervoort M."/>
            <person name="Kosik K.S."/>
            <person name="Manning G."/>
            <person name="Degnan B.M."/>
            <person name="Rokhsar D.S."/>
        </authorList>
    </citation>
    <scope>NUCLEOTIDE SEQUENCE [LARGE SCALE GENOMIC DNA]</scope>
</reference>
<dbReference type="Gene3D" id="3.30.420.10">
    <property type="entry name" value="Ribonuclease H-like superfamily/Ribonuclease H"/>
    <property type="match status" value="1"/>
</dbReference>
<dbReference type="AlphaFoldDB" id="A0A1X7UGL5"/>
<dbReference type="GO" id="GO:0003676">
    <property type="term" value="F:nucleic acid binding"/>
    <property type="evidence" value="ECO:0007669"/>
    <property type="project" value="InterPro"/>
</dbReference>
<evidence type="ECO:0000313" key="3">
    <source>
        <dbReference type="Proteomes" id="UP000007879"/>
    </source>
</evidence>
<evidence type="ECO:0000259" key="1">
    <source>
        <dbReference type="PROSITE" id="PS50994"/>
    </source>
</evidence>
<protein>
    <recommendedName>
        <fullName evidence="1">Integrase catalytic domain-containing protein</fullName>
    </recommendedName>
</protein>
<name>A0A1X7UGL5_AMPQE</name>
<dbReference type="OrthoDB" id="2686689at2759"/>
<sequence length="483" mass="56226">MAIDMAEQRFLHNFFDSAISYLEDLPVKIESGESDPQAALLQLELLIRDFSFLITDSLQGVNEDSICHFMNAIGNLACLIAVSVEREEINHFCASRRGRGRPAIYIPKDQLRFLKENNFKNVEIANMLLVSPKTISRRISLFGLECVNEYSHITDDQLDTLAEDFIHDHPFSGQRSFEGYLRARSLRIQRVRIRDSLYRVDPCGVQERRRKALHRRVYSVKMPNSLWHIDTNHKLIRWNFVIFGGIDGFSRLPVFLEVHNNNRSSTMLNCFLNGVKEYGLPSRVRCDKGRENVAVSQFMLNERGPERGSCITGRSVHNQRVERFWRDLFAGCTSLFYYIFYYLEDIEALSHTNMYDLFCLHYVFEPRIAHHIKLFRETYSHHRMRTEGNRSPLQLWISGMATMNDTDVVNTLDYDCRYGIDWDGPVSLQCDDDDNETFVPQIPCPLTDEQLVLLKDIDVLEERDDFGVGLYLQIRDYVNSVSV</sequence>
<dbReference type="GO" id="GO:0015074">
    <property type="term" value="P:DNA integration"/>
    <property type="evidence" value="ECO:0007669"/>
    <property type="project" value="InterPro"/>
</dbReference>
<reference evidence="2" key="2">
    <citation type="submission" date="2017-05" db="UniProtKB">
        <authorList>
            <consortium name="EnsemblMetazoa"/>
        </authorList>
    </citation>
    <scope>IDENTIFICATION</scope>
</reference>
<dbReference type="EnsemblMetazoa" id="XM_019998865.1">
    <property type="protein sequence ID" value="XP_019854424.1"/>
    <property type="gene ID" value="LOC109583483"/>
</dbReference>
<organism evidence="2">
    <name type="scientific">Amphimedon queenslandica</name>
    <name type="common">Sponge</name>
    <dbReference type="NCBI Taxonomy" id="400682"/>
    <lineage>
        <taxon>Eukaryota</taxon>
        <taxon>Metazoa</taxon>
        <taxon>Porifera</taxon>
        <taxon>Demospongiae</taxon>
        <taxon>Heteroscleromorpha</taxon>
        <taxon>Haplosclerida</taxon>
        <taxon>Niphatidae</taxon>
        <taxon>Amphimedon</taxon>
    </lineage>
</organism>
<feature type="domain" description="Integrase catalytic" evidence="1">
    <location>
        <begin position="219"/>
        <end position="400"/>
    </location>
</feature>
<dbReference type="KEGG" id="aqu:109583483"/>
<dbReference type="Pfam" id="PF24764">
    <property type="entry name" value="rva_4"/>
    <property type="match status" value="1"/>
</dbReference>
<dbReference type="InterPro" id="IPR001584">
    <property type="entry name" value="Integrase_cat-core"/>
</dbReference>
<evidence type="ECO:0000313" key="2">
    <source>
        <dbReference type="EnsemblMetazoa" id="Aqu2.1.26790_001"/>
    </source>
</evidence>
<dbReference type="Proteomes" id="UP000007879">
    <property type="component" value="Unassembled WGS sequence"/>
</dbReference>
<dbReference type="PANTHER" id="PTHR46791">
    <property type="entry name" value="EXPRESSED PROTEIN"/>
    <property type="match status" value="1"/>
</dbReference>